<evidence type="ECO:0000313" key="5">
    <source>
        <dbReference type="Proteomes" id="UP000694548"/>
    </source>
</evidence>
<reference evidence="4" key="2">
    <citation type="submission" date="2025-08" db="UniProtKB">
        <authorList>
            <consortium name="Ensembl"/>
        </authorList>
    </citation>
    <scope>IDENTIFICATION</scope>
</reference>
<dbReference type="CDD" id="cd00096">
    <property type="entry name" value="Ig"/>
    <property type="match status" value="1"/>
</dbReference>
<feature type="domain" description="Ig-like" evidence="3">
    <location>
        <begin position="124"/>
        <end position="198"/>
    </location>
</feature>
<dbReference type="GO" id="GO:0005886">
    <property type="term" value="C:plasma membrane"/>
    <property type="evidence" value="ECO:0007669"/>
    <property type="project" value="TreeGrafter"/>
</dbReference>
<accession>A0A8C6Q631</accession>
<dbReference type="PANTHER" id="PTHR10075:SF14">
    <property type="entry name" value="CELL ADHESION MOLECULE DSCAM2-RELATED"/>
    <property type="match status" value="1"/>
</dbReference>
<keyword evidence="2" id="KW-0393">Immunoglobulin domain</keyword>
<dbReference type="GO" id="GO:0007411">
    <property type="term" value="P:axon guidance"/>
    <property type="evidence" value="ECO:0007669"/>
    <property type="project" value="TreeGrafter"/>
</dbReference>
<dbReference type="InterPro" id="IPR013783">
    <property type="entry name" value="Ig-like_fold"/>
</dbReference>
<dbReference type="GO" id="GO:0007156">
    <property type="term" value="P:homophilic cell adhesion via plasma membrane adhesion molecules"/>
    <property type="evidence" value="ECO:0007669"/>
    <property type="project" value="TreeGrafter"/>
</dbReference>
<dbReference type="Gene3D" id="2.60.40.10">
    <property type="entry name" value="Immunoglobulins"/>
    <property type="match status" value="3"/>
</dbReference>
<dbReference type="SMART" id="SM00408">
    <property type="entry name" value="IGc2"/>
    <property type="match status" value="2"/>
</dbReference>
<reference evidence="4" key="3">
    <citation type="submission" date="2025-09" db="UniProtKB">
        <authorList>
            <consortium name="Ensembl"/>
        </authorList>
    </citation>
    <scope>IDENTIFICATION</scope>
</reference>
<keyword evidence="1" id="KW-1015">Disulfide bond</keyword>
<name>A0A8C6Q631_NOTFU</name>
<dbReference type="GO" id="GO:0030424">
    <property type="term" value="C:axon"/>
    <property type="evidence" value="ECO:0007669"/>
    <property type="project" value="TreeGrafter"/>
</dbReference>
<dbReference type="GO" id="GO:0070593">
    <property type="term" value="P:dendrite self-avoidance"/>
    <property type="evidence" value="ECO:0007669"/>
    <property type="project" value="TreeGrafter"/>
</dbReference>
<keyword evidence="5" id="KW-1185">Reference proteome</keyword>
<dbReference type="FunFam" id="2.60.40.10:FF:000032">
    <property type="entry name" value="palladin isoform X1"/>
    <property type="match status" value="1"/>
</dbReference>
<dbReference type="Proteomes" id="UP000694548">
    <property type="component" value="Chromosome sgr14"/>
</dbReference>
<dbReference type="PANTHER" id="PTHR10075">
    <property type="entry name" value="BASIGIN RELATED"/>
    <property type="match status" value="1"/>
</dbReference>
<dbReference type="Pfam" id="PF13927">
    <property type="entry name" value="Ig_3"/>
    <property type="match status" value="1"/>
</dbReference>
<dbReference type="InterPro" id="IPR003599">
    <property type="entry name" value="Ig_sub"/>
</dbReference>
<dbReference type="GeneTree" id="ENSGT00940000159942"/>
<dbReference type="SMART" id="SM00409">
    <property type="entry name" value="IG"/>
    <property type="match status" value="2"/>
</dbReference>
<evidence type="ECO:0000259" key="3">
    <source>
        <dbReference type="PROSITE" id="PS50835"/>
    </source>
</evidence>
<protein>
    <recommendedName>
        <fullName evidence="3">Ig-like domain-containing protein</fullName>
    </recommendedName>
</protein>
<evidence type="ECO:0000256" key="1">
    <source>
        <dbReference type="ARBA" id="ARBA00023157"/>
    </source>
</evidence>
<reference evidence="4" key="1">
    <citation type="submission" date="2014-08" db="EMBL/GenBank/DDBJ databases">
        <authorList>
            <person name="Senf B."/>
            <person name="Petzold A."/>
            <person name="Downie B.R."/>
            <person name="Koch P."/>
            <person name="Platzer M."/>
        </authorList>
    </citation>
    <scope>NUCLEOTIDE SEQUENCE [LARGE SCALE GENOMIC DNA]</scope>
    <source>
        <strain evidence="4">GRZ</strain>
    </source>
</reference>
<gene>
    <name evidence="4" type="primary">LOC107390140</name>
</gene>
<dbReference type="InterPro" id="IPR013098">
    <property type="entry name" value="Ig_I-set"/>
</dbReference>
<dbReference type="InterPro" id="IPR007110">
    <property type="entry name" value="Ig-like_dom"/>
</dbReference>
<sequence>MALKCTPPIIDLPQKENLLDTDLSETQSTEAFREPLGSVSLGLSDQQGNSIDLTCNITHSTDSQDITPPPDLSWTSSSPLHLALSLSLECPIKAENYEKLWRILAYYSETAARFEREIMLSKVGELVTLSCKMSGSPQPSVNWILPDGNVVRQGLAVSVTVDTNGTLQIPVTLPSDRGLYRCVASNSAGAASSTVRVHVSSLPPVVQQPREEHLLFSPGRPAYAHCSARGAPPPSLRWRIPDGTQVRPSQFLHGNLFVLPNGTLHILKVGPQDAGSYECTASNTVGTSKRTVKVYQNGTLLIQAVTEKDGGEYLCITRNKVADDFRLLRVDVATRPAKIEPKQPPNHTVSLGKPLKVNISREI</sequence>
<dbReference type="Pfam" id="PF07679">
    <property type="entry name" value="I-set"/>
    <property type="match status" value="1"/>
</dbReference>
<dbReference type="PROSITE" id="PS50835">
    <property type="entry name" value="IG_LIKE"/>
    <property type="match status" value="2"/>
</dbReference>
<dbReference type="SUPFAM" id="SSF48726">
    <property type="entry name" value="Immunoglobulin"/>
    <property type="match status" value="3"/>
</dbReference>
<dbReference type="AlphaFoldDB" id="A0A8C6Q631"/>
<evidence type="ECO:0000256" key="2">
    <source>
        <dbReference type="ARBA" id="ARBA00023319"/>
    </source>
</evidence>
<dbReference type="Ensembl" id="ENSNFUT00015056628.1">
    <property type="protein sequence ID" value="ENSNFUP00015054333.1"/>
    <property type="gene ID" value="ENSNFUG00015025219.1"/>
</dbReference>
<dbReference type="InterPro" id="IPR003598">
    <property type="entry name" value="Ig_sub2"/>
</dbReference>
<feature type="domain" description="Ig-like" evidence="3">
    <location>
        <begin position="203"/>
        <end position="293"/>
    </location>
</feature>
<organism evidence="4 5">
    <name type="scientific">Nothobranchius furzeri</name>
    <name type="common">Turquoise killifish</name>
    <dbReference type="NCBI Taxonomy" id="105023"/>
    <lineage>
        <taxon>Eukaryota</taxon>
        <taxon>Metazoa</taxon>
        <taxon>Chordata</taxon>
        <taxon>Craniata</taxon>
        <taxon>Vertebrata</taxon>
        <taxon>Euteleostomi</taxon>
        <taxon>Actinopterygii</taxon>
        <taxon>Neopterygii</taxon>
        <taxon>Teleostei</taxon>
        <taxon>Neoteleostei</taxon>
        <taxon>Acanthomorphata</taxon>
        <taxon>Ovalentaria</taxon>
        <taxon>Atherinomorphae</taxon>
        <taxon>Cyprinodontiformes</taxon>
        <taxon>Nothobranchiidae</taxon>
        <taxon>Nothobranchius</taxon>
    </lineage>
</organism>
<dbReference type="InterPro" id="IPR036179">
    <property type="entry name" value="Ig-like_dom_sf"/>
</dbReference>
<dbReference type="GO" id="GO:0098632">
    <property type="term" value="F:cell-cell adhesion mediator activity"/>
    <property type="evidence" value="ECO:0007669"/>
    <property type="project" value="TreeGrafter"/>
</dbReference>
<evidence type="ECO:0000313" key="4">
    <source>
        <dbReference type="Ensembl" id="ENSNFUP00015054333.1"/>
    </source>
</evidence>
<proteinExistence type="predicted"/>